<dbReference type="Proteomes" id="UP001470230">
    <property type="component" value="Unassembled WGS sequence"/>
</dbReference>
<keyword evidence="1" id="KW-1133">Transmembrane helix</keyword>
<keyword evidence="3" id="KW-1185">Reference proteome</keyword>
<proteinExistence type="predicted"/>
<keyword evidence="1" id="KW-0472">Membrane</keyword>
<keyword evidence="1" id="KW-0812">Transmembrane</keyword>
<comment type="caution">
    <text evidence="2">The sequence shown here is derived from an EMBL/GenBank/DDBJ whole genome shotgun (WGS) entry which is preliminary data.</text>
</comment>
<accession>A0ABR2HEH2</accession>
<evidence type="ECO:0000256" key="1">
    <source>
        <dbReference type="SAM" id="Phobius"/>
    </source>
</evidence>
<organism evidence="2 3">
    <name type="scientific">Tritrichomonas musculus</name>
    <dbReference type="NCBI Taxonomy" id="1915356"/>
    <lineage>
        <taxon>Eukaryota</taxon>
        <taxon>Metamonada</taxon>
        <taxon>Parabasalia</taxon>
        <taxon>Tritrichomonadida</taxon>
        <taxon>Tritrichomonadidae</taxon>
        <taxon>Tritrichomonas</taxon>
    </lineage>
</organism>
<evidence type="ECO:0000313" key="2">
    <source>
        <dbReference type="EMBL" id="KAK8844445.1"/>
    </source>
</evidence>
<protein>
    <submittedName>
        <fullName evidence="2">Uncharacterized protein</fullName>
    </submittedName>
</protein>
<feature type="transmembrane region" description="Helical" evidence="1">
    <location>
        <begin position="69"/>
        <end position="89"/>
    </location>
</feature>
<gene>
    <name evidence="2" type="ORF">M9Y10_024303</name>
</gene>
<sequence length="112" mass="12240">MSLISFLSSVSQISANEGLSSALYDQHLVISSVENWLTLAGMSAFSPLITSLGEISGNIPLIRMRNINTISLIFIALIASISVIFVIGMKKHYNEKSDDKNDTLNRPIDVDL</sequence>
<name>A0ABR2HEH2_9EUKA</name>
<dbReference type="EMBL" id="JAPFFF010000032">
    <property type="protein sequence ID" value="KAK8844445.1"/>
    <property type="molecule type" value="Genomic_DNA"/>
</dbReference>
<evidence type="ECO:0000313" key="3">
    <source>
        <dbReference type="Proteomes" id="UP001470230"/>
    </source>
</evidence>
<reference evidence="2 3" key="1">
    <citation type="submission" date="2024-04" db="EMBL/GenBank/DDBJ databases">
        <title>Tritrichomonas musculus Genome.</title>
        <authorList>
            <person name="Alves-Ferreira E."/>
            <person name="Grigg M."/>
            <person name="Lorenzi H."/>
            <person name="Galac M."/>
        </authorList>
    </citation>
    <scope>NUCLEOTIDE SEQUENCE [LARGE SCALE GENOMIC DNA]</scope>
    <source>
        <strain evidence="2 3">EAF2021</strain>
    </source>
</reference>